<evidence type="ECO:0000256" key="1">
    <source>
        <dbReference type="SAM" id="MobiDB-lite"/>
    </source>
</evidence>
<dbReference type="InterPro" id="IPR011009">
    <property type="entry name" value="Kinase-like_dom_sf"/>
</dbReference>
<gene>
    <name evidence="4" type="primary">stkP_1</name>
    <name evidence="4" type="ORF">TBK1r_02900</name>
</gene>
<sequence>MTYENRTQILLQDLDKQTRLQVDEFVDAYHREVSSQDVTDKMAARSLKNQFAVAKQEFGNNEKAISACLAQLLLEFAVRFLRRYGRPVTCNELTTLLPEVSGRIAGLYLFLDPQVRAPERFGSHVPLSGMTSGSQASLYLVKSPDRTTRVAKVAKLGSPEAIALQHEKEILDLLNERLPSRPDVRFARLIDHGENERVVFLILDHVDGTTLERAIAERRLSVTSVGEICLQLAQTLAAVHNLAILHLDLSPRNVIVSQATSNPVATILDFGTAAEIEFANEPVERPESIGKGTPGYASPEVAEVSSVCVQSDIYSIGAVCLDALAGCVPAEADELESFKHNADSQTRQFLAVLGKATCESPQDRYADAVELANAVRPFALSTRQRKRKRRVAFAGVLAAASLMILMVLFAYHLTHRTVLPPPMPPVETRQLTWLEEVARSRNIELKNVTQEHFNPSLDFMSPKFAQLTNAAFLRVDVDKEIFDLARGVEFRINSGHWRQMALVDGGFLSASLSHDDIKGAKSIDIQVDEHPGEFTGSVVIGPFRYEMEFDANGTQQLDELRRQQQALLDSETLIYFDNMGHWQPGQELLDAANAIKRIHFYPSPTAKNPLVLFPLYPIDFDAADISQMFNNHRTYFDNQRYLRLFVEMRADDSSFSREYTQSMFTGYDLSKASDRNQAVQRILSWSDTPNEVQGKGWVLSSQVDANLLGTLINLQVGSHPDALNNEIAVTATTWGNDDPLREPIPTPIEFAAKLRENIGELLQSNVLYVRVHFVDGSSSSVIQFLEGSSRPVVETSAGKWTPEPSSDAPGKGSNQGFDDESMPIKTHVEAVRERLQGNSRNEIALKALEFFANNGAVTWSISKNLTDKERRGIEAILLGAQPNRFAASFSRSGNAYVQGQTVEWDTAYTSSAYEPFFWQVLFVDGSQSDVVEGYTPQRVEVIDESVPFRLDVNGKTVERTTKRSIPQLLDKVTSPRIWKTGVSSGDVYSYQGDPPIIKLDPRHHLLRDDFSYLSISSERAVLQSSGREIEGVKLIQRVEVISGGASDDQIKAIKSYYRAQCNRFVSTMLVKSGDRWQWDESFVENDALKIGSIYFCTRVASKLPKPSLQVHENEPFKSIVIPSKVKAVFTNDKIPYERRFYLVATFLDNSKSDFILFENSAAPINSTPSIPEFAPSVIPISKTLSEAFVGFDPVRTKTALEMQKNLNSVRPIPKIPKITTD</sequence>
<dbReference type="SMART" id="SM00220">
    <property type="entry name" value="S_TKc"/>
    <property type="match status" value="1"/>
</dbReference>
<dbReference type="PANTHER" id="PTHR24347">
    <property type="entry name" value="SERINE/THREONINE-PROTEIN KINASE"/>
    <property type="match status" value="1"/>
</dbReference>
<evidence type="ECO:0000313" key="5">
    <source>
        <dbReference type="Proteomes" id="UP000318081"/>
    </source>
</evidence>
<feature type="region of interest" description="Disordered" evidence="1">
    <location>
        <begin position="794"/>
        <end position="822"/>
    </location>
</feature>
<dbReference type="InterPro" id="IPR000719">
    <property type="entry name" value="Prot_kinase_dom"/>
</dbReference>
<name>A0ABX5XHA8_9BACT</name>
<feature type="transmembrane region" description="Helical" evidence="2">
    <location>
        <begin position="391"/>
        <end position="413"/>
    </location>
</feature>
<dbReference type="GO" id="GO:0004674">
    <property type="term" value="F:protein serine/threonine kinase activity"/>
    <property type="evidence" value="ECO:0007669"/>
    <property type="project" value="UniProtKB-EC"/>
</dbReference>
<keyword evidence="5" id="KW-1185">Reference proteome</keyword>
<organism evidence="4 5">
    <name type="scientific">Stieleria magnilauensis</name>
    <dbReference type="NCBI Taxonomy" id="2527963"/>
    <lineage>
        <taxon>Bacteria</taxon>
        <taxon>Pseudomonadati</taxon>
        <taxon>Planctomycetota</taxon>
        <taxon>Planctomycetia</taxon>
        <taxon>Pirellulales</taxon>
        <taxon>Pirellulaceae</taxon>
        <taxon>Stieleria</taxon>
    </lineage>
</organism>
<dbReference type="RefSeq" id="WP_145207183.1">
    <property type="nucleotide sequence ID" value="NZ_CP036432.1"/>
</dbReference>
<evidence type="ECO:0000259" key="3">
    <source>
        <dbReference type="PROSITE" id="PS50011"/>
    </source>
</evidence>
<proteinExistence type="predicted"/>
<dbReference type="EC" id="2.7.11.1" evidence="4"/>
<keyword evidence="2" id="KW-0812">Transmembrane</keyword>
<dbReference type="Pfam" id="PF00069">
    <property type="entry name" value="Pkinase"/>
    <property type="match status" value="1"/>
</dbReference>
<dbReference type="InterPro" id="IPR008266">
    <property type="entry name" value="Tyr_kinase_AS"/>
</dbReference>
<accession>A0ABX5XHA8</accession>
<feature type="domain" description="Protein kinase" evidence="3">
    <location>
        <begin position="124"/>
        <end position="403"/>
    </location>
</feature>
<dbReference type="SUPFAM" id="SSF56112">
    <property type="entry name" value="Protein kinase-like (PK-like)"/>
    <property type="match status" value="1"/>
</dbReference>
<reference evidence="4 5" key="1">
    <citation type="submission" date="2019-02" db="EMBL/GenBank/DDBJ databases">
        <title>Deep-cultivation of Planctomycetes and their phenomic and genomic characterization uncovers novel biology.</title>
        <authorList>
            <person name="Wiegand S."/>
            <person name="Jogler M."/>
            <person name="Boedeker C."/>
            <person name="Pinto D."/>
            <person name="Vollmers J."/>
            <person name="Rivas-Marin E."/>
            <person name="Kohn T."/>
            <person name="Peeters S.H."/>
            <person name="Heuer A."/>
            <person name="Rast P."/>
            <person name="Oberbeckmann S."/>
            <person name="Bunk B."/>
            <person name="Jeske O."/>
            <person name="Meyerdierks A."/>
            <person name="Storesund J.E."/>
            <person name="Kallscheuer N."/>
            <person name="Luecker S."/>
            <person name="Lage O.M."/>
            <person name="Pohl T."/>
            <person name="Merkel B.J."/>
            <person name="Hornburger P."/>
            <person name="Mueller R.-W."/>
            <person name="Bruemmer F."/>
            <person name="Labrenz M."/>
            <person name="Spormann A.M."/>
            <person name="Op den Camp H."/>
            <person name="Overmann J."/>
            <person name="Amann R."/>
            <person name="Jetten M.S.M."/>
            <person name="Mascher T."/>
            <person name="Medema M.H."/>
            <person name="Devos D.P."/>
            <person name="Kaster A.-K."/>
            <person name="Ovreas L."/>
            <person name="Rohde M."/>
            <person name="Galperin M.Y."/>
            <person name="Jogler C."/>
        </authorList>
    </citation>
    <scope>NUCLEOTIDE SEQUENCE [LARGE SCALE GENOMIC DNA]</scope>
    <source>
        <strain evidence="4 5">TBK1r</strain>
    </source>
</reference>
<dbReference type="PROSITE" id="PS00109">
    <property type="entry name" value="PROTEIN_KINASE_TYR"/>
    <property type="match status" value="1"/>
</dbReference>
<evidence type="ECO:0000313" key="4">
    <source>
        <dbReference type="EMBL" id="QDV81375.1"/>
    </source>
</evidence>
<evidence type="ECO:0000256" key="2">
    <source>
        <dbReference type="SAM" id="Phobius"/>
    </source>
</evidence>
<dbReference type="PROSITE" id="PS50011">
    <property type="entry name" value="PROTEIN_KINASE_DOM"/>
    <property type="match status" value="1"/>
</dbReference>
<keyword evidence="4" id="KW-0418">Kinase</keyword>
<keyword evidence="2" id="KW-1133">Transmembrane helix</keyword>
<dbReference type="Proteomes" id="UP000318081">
    <property type="component" value="Chromosome"/>
</dbReference>
<keyword evidence="2" id="KW-0472">Membrane</keyword>
<dbReference type="EMBL" id="CP036432">
    <property type="protein sequence ID" value="QDV81375.1"/>
    <property type="molecule type" value="Genomic_DNA"/>
</dbReference>
<dbReference type="Gene3D" id="1.10.510.10">
    <property type="entry name" value="Transferase(Phosphotransferase) domain 1"/>
    <property type="match status" value="1"/>
</dbReference>
<protein>
    <submittedName>
        <fullName evidence="4">Serine/threonine-protein kinase StkP</fullName>
        <ecNumber evidence="4">2.7.11.1</ecNumber>
    </submittedName>
</protein>
<keyword evidence="4" id="KW-0808">Transferase</keyword>